<dbReference type="Proteomes" id="UP000885847">
    <property type="component" value="Unassembled WGS sequence"/>
</dbReference>
<evidence type="ECO:0008006" key="2">
    <source>
        <dbReference type="Google" id="ProtNLM"/>
    </source>
</evidence>
<dbReference type="AlphaFoldDB" id="A0A7C0VED2"/>
<organism evidence="1">
    <name type="scientific">candidate division WOR-3 bacterium</name>
    <dbReference type="NCBI Taxonomy" id="2052148"/>
    <lineage>
        <taxon>Bacteria</taxon>
        <taxon>Bacteria division WOR-3</taxon>
    </lineage>
</organism>
<name>A0A7C0VED2_UNCW3</name>
<comment type="caution">
    <text evidence="1">The sequence shown here is derived from an EMBL/GenBank/DDBJ whole genome shotgun (WGS) entry which is preliminary data.</text>
</comment>
<proteinExistence type="predicted"/>
<gene>
    <name evidence="1" type="ORF">ENF18_07815</name>
</gene>
<sequence length="252" mass="27540">MMMVILLLTVFEGIEFSGVSSGLGGASYSIESPVYSLNPALNGIDKDFLLNGEYTRVYGIVDAGRIYAGYRGISAQVFYRRVEDLQGETEVSIGYGIPLGRDTRAGINLKGFYLYQKNFGKSMGFGVDIGVFTRVWRMWRLGAVYTNINTPALGETGAYLIPAKLGFSISYNPSSSVISTFGIEKETGAPVRYMMGQSFTINEYIVLRAGFHTAPFEPSFGVGINTPVINVNFTYLHHSELGSTIIAGADYK</sequence>
<protein>
    <recommendedName>
        <fullName evidence="2">PorV/PorQ family protein</fullName>
    </recommendedName>
</protein>
<dbReference type="EMBL" id="DQWE01000370">
    <property type="protein sequence ID" value="HDI83678.1"/>
    <property type="molecule type" value="Genomic_DNA"/>
</dbReference>
<evidence type="ECO:0000313" key="1">
    <source>
        <dbReference type="EMBL" id="HDI83678.1"/>
    </source>
</evidence>
<reference evidence="1" key="1">
    <citation type="journal article" date="2020" name="mSystems">
        <title>Genome- and Community-Level Interaction Insights into Carbon Utilization and Element Cycling Functions of Hydrothermarchaeota in Hydrothermal Sediment.</title>
        <authorList>
            <person name="Zhou Z."/>
            <person name="Liu Y."/>
            <person name="Xu W."/>
            <person name="Pan J."/>
            <person name="Luo Z.H."/>
            <person name="Li M."/>
        </authorList>
    </citation>
    <scope>NUCLEOTIDE SEQUENCE [LARGE SCALE GENOMIC DNA]</scope>
    <source>
        <strain evidence="1">HyVt-102</strain>
    </source>
</reference>
<accession>A0A7C0VED2</accession>